<comment type="caution">
    <text evidence="1">The sequence shown here is derived from an EMBL/GenBank/DDBJ whole genome shotgun (WGS) entry which is preliminary data.</text>
</comment>
<accession>A0ABQ9V7S1</accession>
<sequence>MRQPLKVRALWFAANQPCRRCHSEFQGDSGEHDGSSTSAGAHVFQMRYVVGLKTESWKTLWAQPQVEDIYKIRRLYGGTCNCWDILPLKNESAERGPGTLVGGCSNALLVGGVNLS</sequence>
<evidence type="ECO:0000313" key="2">
    <source>
        <dbReference type="Proteomes" id="UP001266305"/>
    </source>
</evidence>
<organism evidence="1 2">
    <name type="scientific">Saguinus oedipus</name>
    <name type="common">Cotton-top tamarin</name>
    <name type="synonym">Oedipomidas oedipus</name>
    <dbReference type="NCBI Taxonomy" id="9490"/>
    <lineage>
        <taxon>Eukaryota</taxon>
        <taxon>Metazoa</taxon>
        <taxon>Chordata</taxon>
        <taxon>Craniata</taxon>
        <taxon>Vertebrata</taxon>
        <taxon>Euteleostomi</taxon>
        <taxon>Mammalia</taxon>
        <taxon>Eutheria</taxon>
        <taxon>Euarchontoglires</taxon>
        <taxon>Primates</taxon>
        <taxon>Haplorrhini</taxon>
        <taxon>Platyrrhini</taxon>
        <taxon>Cebidae</taxon>
        <taxon>Callitrichinae</taxon>
        <taxon>Saguinus</taxon>
    </lineage>
</organism>
<name>A0ABQ9V7S1_SAGOE</name>
<protein>
    <submittedName>
        <fullName evidence="1">Uncharacterized protein</fullName>
    </submittedName>
</protein>
<proteinExistence type="predicted"/>
<gene>
    <name evidence="1" type="ORF">P7K49_018308</name>
</gene>
<evidence type="ECO:0000313" key="1">
    <source>
        <dbReference type="EMBL" id="KAK2104452.1"/>
    </source>
</evidence>
<reference evidence="1 2" key="1">
    <citation type="submission" date="2023-05" db="EMBL/GenBank/DDBJ databases">
        <title>B98-5 Cell Line De Novo Hybrid Assembly: An Optical Mapping Approach.</title>
        <authorList>
            <person name="Kananen K."/>
            <person name="Auerbach J.A."/>
            <person name="Kautto E."/>
            <person name="Blachly J.S."/>
        </authorList>
    </citation>
    <scope>NUCLEOTIDE SEQUENCE [LARGE SCALE GENOMIC DNA]</scope>
    <source>
        <strain evidence="1">B95-8</strain>
        <tissue evidence="1">Cell line</tissue>
    </source>
</reference>
<dbReference type="EMBL" id="JASSZA010000008">
    <property type="protein sequence ID" value="KAK2104452.1"/>
    <property type="molecule type" value="Genomic_DNA"/>
</dbReference>
<keyword evidence="2" id="KW-1185">Reference proteome</keyword>
<dbReference type="Proteomes" id="UP001266305">
    <property type="component" value="Unassembled WGS sequence"/>
</dbReference>